<dbReference type="CDD" id="cd03019">
    <property type="entry name" value="DsbA_DsbA"/>
    <property type="match status" value="1"/>
</dbReference>
<evidence type="ECO:0000256" key="2">
    <source>
        <dbReference type="SAM" id="SignalP"/>
    </source>
</evidence>
<dbReference type="InterPro" id="IPR023205">
    <property type="entry name" value="DsbA/DsbL"/>
</dbReference>
<gene>
    <name evidence="4" type="ORF">SAMN04488068_2565</name>
</gene>
<evidence type="ECO:0000313" key="5">
    <source>
        <dbReference type="Proteomes" id="UP000199758"/>
    </source>
</evidence>
<dbReference type="STRING" id="490188.SAMN04488068_2565"/>
<feature type="chain" id="PRO_5012115715" evidence="2">
    <location>
        <begin position="22"/>
        <end position="268"/>
    </location>
</feature>
<keyword evidence="1 2" id="KW-0732">Signal</keyword>
<dbReference type="InterPro" id="IPR050824">
    <property type="entry name" value="Thiol_disulfide_DsbA"/>
</dbReference>
<dbReference type="RefSeq" id="WP_072898077.1">
    <property type="nucleotide sequence ID" value="NZ_FQWZ01000006.1"/>
</dbReference>
<dbReference type="Proteomes" id="UP000199758">
    <property type="component" value="Unassembled WGS sequence"/>
</dbReference>
<name>A0A1M5QEM5_9GAMM</name>
<dbReference type="PROSITE" id="PS51352">
    <property type="entry name" value="THIOREDOXIN_2"/>
    <property type="match status" value="1"/>
</dbReference>
<dbReference type="InterPro" id="IPR012336">
    <property type="entry name" value="Thioredoxin-like_fold"/>
</dbReference>
<dbReference type="Pfam" id="PF13462">
    <property type="entry name" value="Thioredoxin_4"/>
    <property type="match status" value="1"/>
</dbReference>
<evidence type="ECO:0000259" key="3">
    <source>
        <dbReference type="PROSITE" id="PS51352"/>
    </source>
</evidence>
<accession>A0A1M5QEM5</accession>
<dbReference type="PANTHER" id="PTHR35891">
    <property type="entry name" value="THIOL:DISULFIDE INTERCHANGE PROTEIN DSBA"/>
    <property type="match status" value="1"/>
</dbReference>
<dbReference type="Gene3D" id="3.40.30.10">
    <property type="entry name" value="Glutaredoxin"/>
    <property type="match status" value="1"/>
</dbReference>
<evidence type="ECO:0000313" key="4">
    <source>
        <dbReference type="EMBL" id="SHH12502.1"/>
    </source>
</evidence>
<feature type="domain" description="Thioredoxin" evidence="3">
    <location>
        <begin position="57"/>
        <end position="262"/>
    </location>
</feature>
<dbReference type="PROSITE" id="PS51257">
    <property type="entry name" value="PROKAR_LIPOPROTEIN"/>
    <property type="match status" value="1"/>
</dbReference>
<feature type="signal peptide" evidence="2">
    <location>
        <begin position="1"/>
        <end position="21"/>
    </location>
</feature>
<proteinExistence type="predicted"/>
<dbReference type="EMBL" id="FQWZ01000006">
    <property type="protein sequence ID" value="SHH12502.1"/>
    <property type="molecule type" value="Genomic_DNA"/>
</dbReference>
<dbReference type="InterPro" id="IPR036249">
    <property type="entry name" value="Thioredoxin-like_sf"/>
</dbReference>
<dbReference type="OrthoDB" id="9784896at2"/>
<protein>
    <submittedName>
        <fullName evidence="4">Thiol:disulfide interchange protein DsbA</fullName>
    </submittedName>
</protein>
<evidence type="ECO:0000256" key="1">
    <source>
        <dbReference type="ARBA" id="ARBA00022729"/>
    </source>
</evidence>
<dbReference type="AlphaFoldDB" id="A0A1M5QEM5"/>
<organism evidence="4 5">
    <name type="scientific">Hydrocarboniphaga daqingensis</name>
    <dbReference type="NCBI Taxonomy" id="490188"/>
    <lineage>
        <taxon>Bacteria</taxon>
        <taxon>Pseudomonadati</taxon>
        <taxon>Pseudomonadota</taxon>
        <taxon>Gammaproteobacteria</taxon>
        <taxon>Nevskiales</taxon>
        <taxon>Nevskiaceae</taxon>
        <taxon>Hydrocarboniphaga</taxon>
    </lineage>
</organism>
<dbReference type="SUPFAM" id="SSF52833">
    <property type="entry name" value="Thioredoxin-like"/>
    <property type="match status" value="1"/>
</dbReference>
<keyword evidence="5" id="KW-1185">Reference proteome</keyword>
<dbReference type="PANTHER" id="PTHR35891:SF2">
    <property type="entry name" value="THIOL:DISULFIDE INTERCHANGE PROTEIN DSBA"/>
    <property type="match status" value="1"/>
</dbReference>
<reference evidence="4 5" key="1">
    <citation type="submission" date="2016-11" db="EMBL/GenBank/DDBJ databases">
        <authorList>
            <person name="Jaros S."/>
            <person name="Januszkiewicz K."/>
            <person name="Wedrychowicz H."/>
        </authorList>
    </citation>
    <scope>NUCLEOTIDE SEQUENCE [LARGE SCALE GENOMIC DNA]</scope>
    <source>
        <strain evidence="4 5">CGMCC 1.7049</strain>
    </source>
</reference>
<sequence length="268" mass="27728">MKSLRLLLLLSTCLIAMPTLSGCSKPAEPPAAPAAPAAPAPAAATPSAPAAAPSAPAATAAPAPAAAAAEPAAPAAPAGAPVAGTDYVVIPDGQPFERVAGKIEVVEYFNYICPACAAFNPAFQAWKKALPADVRVVYLAADFRPDFVPYARSFFAGESFGLTDKAHDAVYAAIHDLHRLPAEGVPPDEAAVAAFYAQYGVGSEMFLGAMRSFAVDSKIRAARAFAVKSKVTGTPALIIDGKYLVKGNSWEDKLRIADHLIAQQRSAR</sequence>
<dbReference type="InterPro" id="IPR013766">
    <property type="entry name" value="Thioredoxin_domain"/>
</dbReference>